<dbReference type="AlphaFoldDB" id="A0A139R325"/>
<comment type="caution">
    <text evidence="2">The sequence shown here is derived from an EMBL/GenBank/DDBJ whole genome shotgun (WGS) entry which is preliminary data.</text>
</comment>
<proteinExistence type="predicted"/>
<dbReference type="EMBL" id="LQOF01000299">
    <property type="protein sequence ID" value="KXT67323.1"/>
    <property type="molecule type" value="Genomic_DNA"/>
</dbReference>
<organism evidence="2 4">
    <name type="scientific">Streptococcus gallolyticus</name>
    <dbReference type="NCBI Taxonomy" id="315405"/>
    <lineage>
        <taxon>Bacteria</taxon>
        <taxon>Bacillati</taxon>
        <taxon>Bacillota</taxon>
        <taxon>Bacilli</taxon>
        <taxon>Lactobacillales</taxon>
        <taxon>Streptococcaceae</taxon>
        <taxon>Streptococcus</taxon>
    </lineage>
</organism>
<dbReference type="Proteomes" id="UP000070198">
    <property type="component" value="Unassembled WGS sequence"/>
</dbReference>
<evidence type="ECO:0000313" key="3">
    <source>
        <dbReference type="Proteomes" id="UP000070198"/>
    </source>
</evidence>
<evidence type="ECO:0000313" key="1">
    <source>
        <dbReference type="EMBL" id="KXT67323.1"/>
    </source>
</evidence>
<reference evidence="3 4" key="1">
    <citation type="submission" date="2016-01" db="EMBL/GenBank/DDBJ databases">
        <title>Highly variable Streptococcus oralis are common among viridans streptococci isolated from primates.</title>
        <authorList>
            <person name="Denapaite D."/>
            <person name="Rieger M."/>
            <person name="Koendgen S."/>
            <person name="Brueckner R."/>
            <person name="Ochigava I."/>
            <person name="Kappeler P."/>
            <person name="Maetz-Rensing K."/>
            <person name="Leendertz F."/>
            <person name="Hakenbeck R."/>
        </authorList>
    </citation>
    <scope>NUCLEOTIDE SEQUENCE [LARGE SCALE GENOMIC DNA]</scope>
    <source>
        <strain evidence="1 3">DD02</strain>
        <strain evidence="2 4">DD03</strain>
    </source>
</reference>
<evidence type="ECO:0000313" key="2">
    <source>
        <dbReference type="EMBL" id="KXU09209.1"/>
    </source>
</evidence>
<accession>A0A139R325</accession>
<dbReference type="EMBL" id="LQXV01000163">
    <property type="protein sequence ID" value="KXU09209.1"/>
    <property type="molecule type" value="Genomic_DNA"/>
</dbReference>
<evidence type="ECO:0000313" key="4">
    <source>
        <dbReference type="Proteomes" id="UP000071927"/>
    </source>
</evidence>
<sequence length="49" mass="5498">MAEDYTLDELATVPLKELANFIQKLGRGRFKASEKLAKAIQAARFLPSF</sequence>
<dbReference type="PATRIC" id="fig|315405.11.peg.1709"/>
<name>A0A139R325_9STRE</name>
<dbReference type="Proteomes" id="UP000071927">
    <property type="component" value="Unassembled WGS sequence"/>
</dbReference>
<gene>
    <name evidence="1" type="ORF">SGADD02_01452</name>
    <name evidence="2" type="ORF">SGADD03_00960</name>
</gene>
<protein>
    <submittedName>
        <fullName evidence="2">Uncharacterized protein</fullName>
    </submittedName>
</protein>